<feature type="compositionally biased region" description="Polar residues" evidence="1">
    <location>
        <begin position="1209"/>
        <end position="1219"/>
    </location>
</feature>
<feature type="compositionally biased region" description="Low complexity" evidence="1">
    <location>
        <begin position="1642"/>
        <end position="1657"/>
    </location>
</feature>
<feature type="compositionally biased region" description="Low complexity" evidence="1">
    <location>
        <begin position="981"/>
        <end position="991"/>
    </location>
</feature>
<reference evidence="3" key="1">
    <citation type="journal article" date="2021" name="Proc. Natl. Acad. Sci. U.S.A.">
        <title>Three genomes in the algal genus Volvox reveal the fate of a haploid sex-determining region after a transition to homothallism.</title>
        <authorList>
            <person name="Yamamoto K."/>
            <person name="Hamaji T."/>
            <person name="Kawai-Toyooka H."/>
            <person name="Matsuzaki R."/>
            <person name="Takahashi F."/>
            <person name="Nishimura Y."/>
            <person name="Kawachi M."/>
            <person name="Noguchi H."/>
            <person name="Minakuchi Y."/>
            <person name="Umen J.G."/>
            <person name="Toyoda A."/>
            <person name="Nozaki H."/>
        </authorList>
    </citation>
    <scope>NUCLEOTIDE SEQUENCE</scope>
    <source>
        <strain evidence="3">NIES-3780</strain>
    </source>
</reference>
<sequence>MGAERPPGGRSVREPAEGVLEALSSVAGQLGPTALVFAMECAAAVVAVTGAMEDAETEGPWAAGAHGIGEVGDVAVRLLLAEAAAEVAGRRRPAAGADVCTIDELCRLAAATARLQRSGVVGSAASDGATAAAATKEAAAHASVVLAAVQGLPLTEISIEAAAALVAAAWKATPVRVSWGQKEGASEAAVGDADGEGGDPPELPEHLLVALLERLAAATADPARIRRRADETRDGTNVEMASGTPPQPLPYEHALEVLTAVTTVAELMAETAPSTSASAAAASIPPERAEMLRAAGLVACRSLTPRVRELDAPDAVGLLMLVARAQRAGVRPDFPQLLWALHERLRALAASGSLAPTNILDVLSGCVSLRWRPAVLLRELLLPLLQWLEAVADGTVDAVFTVSGSASGGVGGQDRTAEAGAGGSGGMRSWSWSWSSRELRVALALLAKLRFSGPLATAVVKLGVGHLLRASEAEAGAATESSSPSPSPSSSSNDGGGARLSASDLALLMWVCVAMRYRGATVLRPLLQQLLQVPPAHVPVRAAAQAVWAAVRLGVVGERLVRWALASCQGGDKLAEAAPQNLALLCWGLAKLGVRPPRAFVAAAVAASRSQLRNFKAKELATALFVLATWGGKLRDAADAASVVRHVIETRAQYDGPGLCTAVWALNQLSAVATAEIRRAPEDSTVKPAAAASCILDAAALRAIETHLLAINLVENSRIGFPDHHLLRFFSTCAAIGYRPERLLSRYATRLHLRLRTMRGVSPVDVPVEAERRARMLWSSARIMATFDVRDPELLNALELCVERCQSQLRPGHLAGVLNAMAALGHYPEHFARHGLLRRVGLALRRATLTEAGLIMEALAVWKPYLTASGAGEETGSRDVGTVGGPAEEGNGLAAAAAAAAVMVVEARGPGRRGPTPQRLGLLRRMALARLTQLCAPPPPPTTTTTLSQSVQQPTIAAVTTSTSGASSGATRQSEIPPTAAPQTNTQTGTGDGFAAPAAAVAINISLDDAMRLLTALARLRWQCAPVEATLVQVLTRVPLERRRVPQLSTLMWSLASLRQDTPELLEDLQAALLGFPPQPSLASEMSLMESGRVDSIRIADASSSSLVAAAAAAGGTVPTETTSSVKVPKFLELTSTLTPLEEAAGLDRRSFAAGSVAGASAAPQPAGVANVANAADQSATSGEGLIGSGGITTRQSTRVDADVEGTGASDNTASSTASVGPDVAPSTSPRLDVQLLSRPAKPASSPADGDPDDATFDPAAATAAAAAEANQRLEKHLDGPMGRSQIPSEPWAPADIFKTLWSCAKMNRHPGPLILAAAERSWLQYTANGAAAAMPMHTITGLLWSLSVFRHHNGTFAQRLAQQLGNWLKGEGTLLAPTLAATATQPPATATAPPATTTASEAVVDATGDGEAGNGALSAEREVGAVEAQRHQEQQRRARDFLRQAVQVAACLLAAQADRADSPLNTTLSPEVRARLVAAWRSRLAQRLAKPPNRYQADLVSVLRKMGFTAAANVATPDGCALVDVAVAIRSPSPPPVAPGAPSPPPSPPRLLALELVGRHNTAANSPRILGEAVVKYRLLQARGYLVVPIPCYEWDRIDHKDIWTKMVYLQAKIERRTGSLTSSGVTVRAASTVGVPAAASLSSSDSDGNNNNNSGLGDGNGSGVGTRTAPQVVNALSAGSERRRNVAGSE</sequence>
<dbReference type="EMBL" id="BNCO01000008">
    <property type="protein sequence ID" value="GIL49992.1"/>
    <property type="molecule type" value="Genomic_DNA"/>
</dbReference>
<evidence type="ECO:0000256" key="1">
    <source>
        <dbReference type="SAM" id="MobiDB-lite"/>
    </source>
</evidence>
<dbReference type="InterPro" id="IPR013584">
    <property type="entry name" value="RAP"/>
</dbReference>
<feature type="region of interest" description="Disordered" evidence="1">
    <location>
        <begin position="1181"/>
        <end position="1233"/>
    </location>
</feature>
<dbReference type="Proteomes" id="UP000747399">
    <property type="component" value="Unassembled WGS sequence"/>
</dbReference>
<gene>
    <name evidence="3" type="ORF">Vafri_6119</name>
</gene>
<comment type="caution">
    <text evidence="3">The sequence shown here is derived from an EMBL/GenBank/DDBJ whole genome shotgun (WGS) entry which is preliminary data.</text>
</comment>
<feature type="domain" description="RAP" evidence="2">
    <location>
        <begin position="1553"/>
        <end position="1613"/>
    </location>
</feature>
<dbReference type="Pfam" id="PF08373">
    <property type="entry name" value="RAP"/>
    <property type="match status" value="1"/>
</dbReference>
<feature type="compositionally biased region" description="Low complexity" evidence="1">
    <location>
        <begin position="958"/>
        <end position="971"/>
    </location>
</feature>
<dbReference type="SMART" id="SM00952">
    <property type="entry name" value="RAP"/>
    <property type="match status" value="1"/>
</dbReference>
<evidence type="ECO:0000259" key="2">
    <source>
        <dbReference type="PROSITE" id="PS51286"/>
    </source>
</evidence>
<dbReference type="PROSITE" id="PS51286">
    <property type="entry name" value="RAP"/>
    <property type="match status" value="1"/>
</dbReference>
<feature type="compositionally biased region" description="Low complexity" evidence="1">
    <location>
        <begin position="475"/>
        <end position="492"/>
    </location>
</feature>
<name>A0A8J4EXX2_9CHLO</name>
<protein>
    <recommendedName>
        <fullName evidence="2">RAP domain-containing protein</fullName>
    </recommendedName>
</protein>
<accession>A0A8J4EXX2</accession>
<evidence type="ECO:0000313" key="4">
    <source>
        <dbReference type="Proteomes" id="UP000747399"/>
    </source>
</evidence>
<feature type="region of interest" description="Disordered" evidence="1">
    <location>
        <begin position="475"/>
        <end position="497"/>
    </location>
</feature>
<evidence type="ECO:0000313" key="3">
    <source>
        <dbReference type="EMBL" id="GIL49992.1"/>
    </source>
</evidence>
<keyword evidence="4" id="KW-1185">Reference proteome</keyword>
<feature type="region of interest" description="Disordered" evidence="1">
    <location>
        <begin position="1641"/>
        <end position="1692"/>
    </location>
</feature>
<feature type="region of interest" description="Disordered" evidence="1">
    <location>
        <begin position="230"/>
        <end position="249"/>
    </location>
</feature>
<feature type="region of interest" description="Disordered" evidence="1">
    <location>
        <begin position="407"/>
        <end position="428"/>
    </location>
</feature>
<organism evidence="3 4">
    <name type="scientific">Volvox africanus</name>
    <dbReference type="NCBI Taxonomy" id="51714"/>
    <lineage>
        <taxon>Eukaryota</taxon>
        <taxon>Viridiplantae</taxon>
        <taxon>Chlorophyta</taxon>
        <taxon>core chlorophytes</taxon>
        <taxon>Chlorophyceae</taxon>
        <taxon>CS clade</taxon>
        <taxon>Chlamydomonadales</taxon>
        <taxon>Volvocaceae</taxon>
        <taxon>Volvox</taxon>
    </lineage>
</organism>
<proteinExistence type="predicted"/>
<feature type="region of interest" description="Disordered" evidence="1">
    <location>
        <begin position="958"/>
        <end position="991"/>
    </location>
</feature>